<dbReference type="GO" id="GO:0001147">
    <property type="term" value="F:transcription termination site sequence-specific DNA binding"/>
    <property type="evidence" value="ECO:0007669"/>
    <property type="project" value="TreeGrafter"/>
</dbReference>
<name>A0A9P9XYY8_9HYPO</name>
<keyword evidence="4" id="KW-0378">Hydrolase</keyword>
<dbReference type="GO" id="GO:0016604">
    <property type="term" value="C:nuclear body"/>
    <property type="evidence" value="ECO:0007669"/>
    <property type="project" value="TreeGrafter"/>
</dbReference>
<feature type="region of interest" description="Disordered" evidence="8">
    <location>
        <begin position="905"/>
        <end position="925"/>
    </location>
</feature>
<organism evidence="13 14">
    <name type="scientific">Emericellopsis cladophorae</name>
    <dbReference type="NCBI Taxonomy" id="2686198"/>
    <lineage>
        <taxon>Eukaryota</taxon>
        <taxon>Fungi</taxon>
        <taxon>Dikarya</taxon>
        <taxon>Ascomycota</taxon>
        <taxon>Pezizomycotina</taxon>
        <taxon>Sordariomycetes</taxon>
        <taxon>Hypocreomycetidae</taxon>
        <taxon>Hypocreales</taxon>
        <taxon>Bionectriaceae</taxon>
        <taxon>Emericellopsis</taxon>
    </lineage>
</organism>
<dbReference type="InterPro" id="IPR024481">
    <property type="entry name" value="Helicase_Sen1_N"/>
</dbReference>
<feature type="compositionally biased region" description="Basic and acidic residues" evidence="8">
    <location>
        <begin position="2288"/>
        <end position="2302"/>
    </location>
</feature>
<feature type="region of interest" description="Disordered" evidence="8">
    <location>
        <begin position="1824"/>
        <end position="1981"/>
    </location>
</feature>
<dbReference type="FunFam" id="3.40.50.300:FF:001152">
    <property type="entry name" value="tRNA-splicing endonuclease, putative"/>
    <property type="match status" value="1"/>
</dbReference>
<dbReference type="Pfam" id="PF13087">
    <property type="entry name" value="AAA_12"/>
    <property type="match status" value="1"/>
</dbReference>
<proteinExistence type="inferred from homology"/>
<dbReference type="Pfam" id="PF13086">
    <property type="entry name" value="AAA_11"/>
    <property type="match status" value="1"/>
</dbReference>
<dbReference type="Pfam" id="PF12726">
    <property type="entry name" value="SEN1_N"/>
    <property type="match status" value="1"/>
</dbReference>
<dbReference type="PANTHER" id="PTHR10887:SF495">
    <property type="entry name" value="HELICASE SENATAXIN ISOFORM X1-RELATED"/>
    <property type="match status" value="1"/>
</dbReference>
<evidence type="ECO:0000256" key="7">
    <source>
        <dbReference type="ARBA" id="ARBA00023242"/>
    </source>
</evidence>
<dbReference type="InterPro" id="IPR056474">
    <property type="entry name" value="SEN1_barrel"/>
</dbReference>
<dbReference type="SUPFAM" id="SSF52540">
    <property type="entry name" value="P-loop containing nucleoside triphosphate hydrolases"/>
    <property type="match status" value="1"/>
</dbReference>
<comment type="similarity">
    <text evidence="2">Belongs to the DNA2/NAM7 helicase family.</text>
</comment>
<dbReference type="FunFam" id="3.40.50.300:FF:000326">
    <property type="entry name" value="P-loop containing nucleoside triphosphate hydrolase"/>
    <property type="match status" value="1"/>
</dbReference>
<feature type="compositionally biased region" description="Polar residues" evidence="8">
    <location>
        <begin position="2268"/>
        <end position="2286"/>
    </location>
</feature>
<evidence type="ECO:0000259" key="11">
    <source>
        <dbReference type="Pfam" id="PF13087"/>
    </source>
</evidence>
<feature type="region of interest" description="Disordered" evidence="8">
    <location>
        <begin position="2478"/>
        <end position="2529"/>
    </location>
</feature>
<protein>
    <submittedName>
        <fullName evidence="13">Helicase-like protein</fullName>
    </submittedName>
</protein>
<evidence type="ECO:0000256" key="3">
    <source>
        <dbReference type="ARBA" id="ARBA00022741"/>
    </source>
</evidence>
<feature type="domain" description="Helicase Sen1 N-terminal" evidence="9">
    <location>
        <begin position="88"/>
        <end position="829"/>
    </location>
</feature>
<dbReference type="Pfam" id="PF23576">
    <property type="entry name" value="SEN1_barrel"/>
    <property type="match status" value="1"/>
</dbReference>
<feature type="compositionally biased region" description="Acidic residues" evidence="8">
    <location>
        <begin position="1015"/>
        <end position="1030"/>
    </location>
</feature>
<dbReference type="GO" id="GO:0005524">
    <property type="term" value="F:ATP binding"/>
    <property type="evidence" value="ECO:0007669"/>
    <property type="project" value="UniProtKB-KW"/>
</dbReference>
<feature type="compositionally biased region" description="Low complexity" evidence="8">
    <location>
        <begin position="1954"/>
        <end position="1969"/>
    </location>
</feature>
<accession>A0A9P9XYY8</accession>
<evidence type="ECO:0000259" key="12">
    <source>
        <dbReference type="Pfam" id="PF23576"/>
    </source>
</evidence>
<gene>
    <name evidence="13" type="ORF">J7T54_007521</name>
</gene>
<keyword evidence="6" id="KW-0067">ATP-binding</keyword>
<sequence length="2550" mass="285869">MTSINEELEKWFEKLQELDENHHLLCPKVSDDDLEDYRVPNDPTSQITPEEKQKRIRDGLERIEITYWNCLIFGFDKKDAGKWLESFTTRLEGCMQLCSECALNWHMKRKAHLLKFYDRDVLRINHNLTWAKNCIEKIESEGVAFKKTMFGDRITEVLIAVYEALCCVAYLSDPDQRETFQYVFARLQGKKSYLKLGAKDPLPGMTYFLFDQKNEDRRNWAFENWKNVEAETMTEEQFDWAISGGLVNAMDDVHRKLQALQTNPSPETYLEVERFWLGFESVLQALNESLILGSLGSMDLKANCPPIYDLLLRQTIPFTQHEGVLVVALRVLTKFLQKSPTAFWNHVGSTRPNVVTDIIFTNPVYSSLLRQALEDFDACPRDVPFPVQWIAPWLKSMGQDRRYDACEVLLHTLFQKVTDPGIGEPGQAACTKAGLDALTFTMQAFVTQDISGTGTTHVHSNCTLNLVMKHKAVLLSNLQQPLGEHVGWDAFKVGQSAYSVVKAAMELDMKLFSVDFHTFEDGGQIQSAFSRDSAGFWKDVIDVYEASTDKVNLAKDFLVALEPLIRLEQIRPRKKDPALDDARKKFNDALKSTTDILSRIFTRISNLDEMDLTAVFDNNKAFQVTVGVAMRGDSDVAEAAAELLKEWTQEISRGQALEHVAQDHPEKILGATLFALDHVFRGPSYAAKTKFPWDPIRPILHMSRDVLRGLCDMTTGVLRTKTLEPRTIALLLRWWQAQWHFVQRACSNIELWSLYIANSIMQEFCREIMELAEALVAEDGLLISVVSKANNKSEGAMAERVLQPVREHFQGLENMIRLKDKWLVDVTVRVLCKIVSRLREIKLEIPGKSRQFIIDACVPKERGRYARPTNMTDQQRAELLQALGHVEEEVKPEAIVHVEKKQSKLDAWSKSGPAPSASRSNRDDVMEFSKSIDSPILKQLEARRIAEAKAKSLKPVAKKPDQRAITALKESRQREKAEKEKRKQMAIAEAKRLRGEAGGVLGKDHSKSEIMVNSSEEESEGEDDSDDGDDQLAMLSTGTKKSVDEAEKARRQALRDRARRPVKKVKQQRSVKEMRARLVPPMEKLHNTILAWEIFHNGNDPPSGPSGSKVATSYTDPASYQQTFFPLLASEAWRSFVTAKDEITNRPFGIKVASRASVDSFLEVTFTMPVSQNKERGVFEGDILLVSEAENPLTDPHVKHCLARVHRIKYKKDLIEATFRVASRNNQLSQLLNPGVSVHGVKITNMTTIEREYAALESLQYYDLMDEILKAEPSPVLRYGEEKIQKWSSNWELNRGQAMAVMGAQDNDGFTLIQGPPGTGKTKTIVAMVGALLSEQLSNQTSGTAIARPGPGTAQHANGTLPKKLLVCAPSNAAVDELVLRLKNGVKGVSGKHSKINVLRLGRSDAINAAVRDVTLDELVKNRLEGDGTKDKAVADRDKLHADAGKIKEELSELRPMLDAARGGDKANYDKLSRRFDELKGQQMQIGRQIDANKDSGNSVAREMEMRRRQVQQEILNGAHVICATLSGSGHEMFRNLDVEFETVIIDEAAQCVELSALIPLKYGCCKCILVGDPKQLPPTVLSQSAARFGYDQSLFVRMQQNHPQSVHLLDMQYRMHPEISAFPSREFYEGQLKDGQDMAPLRQQPWHRTTLLSPYRFFDVQGVQERGHKGQSLVNNREIEVALQLYERFSSDYRDLDLKQKIGIITPYKAQLFELRNRFRNRYGEGISDIIEFNTTDAFQGRECEIIIFSCVRASSTGGIGFMTDIRRMNVGLTRAKSSLWILGDSRALVQGEFWKKLIEDSRARDRYTDGDVLSKFRKTLELNPNAPAYPPPSRASTPRKDGDGDIAMRPAPAAAPAPDHAPRSGGLPIIHTSKPPPSAPGEGKKRPLDASDSGESNAKRKASDGPRPGGMRAKFAPKPSASKPYPRQSSAPEDPSAKITLGLMPQDREEMPSSSSTMAPRTSSTPPQNGQFSAKPSNGVSSDLSTVTFIVVVFLSVLVKVPRINTGDRHVSSVFASPVLDLEVVGVTDASEIEVRPWLIMADGNFVSTRPRRHTSLDRTSRNRGHIARARSTSNILDTSADDFNRRLYDPVFAPHLQRTKSTQTGLGELVDFLNNHAPPADNFMSIPDDDDDQKRRWLKWVKKSRSGPRPPPIRLPDTAVSGKTIGGHRHIAITIPFDAFPMGERPRSQYPVYHEGTRVPRTITNDKGVVTVLKTVNESAGESSAWINEASSAKVVKVEPTPVVINDGEVNGGGDENDESRATQKMENPLGSRQSGMSEINRTQSRRDKVRDRKKRDMEALVSSKKKGDEGCSPGQLSFSPIRGIGIEPEDPEQEAESTLIASPSTDAYRDEQLNAARDSQLTPPRSPVTKPVALDRTSLHRRREWKETRQARRLSSESRAAVHARAQELIDADAADTSTQALDKEILRLYEAYREHRFNDMERRVRLLERNGDVWLRALVPVLKGLNARDPNRGYVSEEEMPRARPASVALRRAQSSHRPPRDSGMVRADSEDSVEGTTDGLDTVEPLMRELAGAARARQMRAAMF</sequence>
<comment type="subcellular location">
    <subcellularLocation>
        <location evidence="1">Nucleus</location>
    </subcellularLocation>
</comment>
<feature type="compositionally biased region" description="Basic and acidic residues" evidence="8">
    <location>
        <begin position="969"/>
        <end position="995"/>
    </location>
</feature>
<evidence type="ECO:0000256" key="2">
    <source>
        <dbReference type="ARBA" id="ARBA00007913"/>
    </source>
</evidence>
<dbReference type="Proteomes" id="UP001055219">
    <property type="component" value="Unassembled WGS sequence"/>
</dbReference>
<evidence type="ECO:0000256" key="6">
    <source>
        <dbReference type="ARBA" id="ARBA00022840"/>
    </source>
</evidence>
<evidence type="ECO:0000256" key="5">
    <source>
        <dbReference type="ARBA" id="ARBA00022806"/>
    </source>
</evidence>
<dbReference type="EMBL" id="JAGIXG020000038">
    <property type="protein sequence ID" value="KAI6780045.1"/>
    <property type="molecule type" value="Genomic_DNA"/>
</dbReference>
<dbReference type="GO" id="GO:0016787">
    <property type="term" value="F:hydrolase activity"/>
    <property type="evidence" value="ECO:0007669"/>
    <property type="project" value="UniProtKB-KW"/>
</dbReference>
<evidence type="ECO:0000256" key="4">
    <source>
        <dbReference type="ARBA" id="ARBA00022801"/>
    </source>
</evidence>
<feature type="compositionally biased region" description="Basic and acidic residues" evidence="8">
    <location>
        <begin position="1041"/>
        <end position="1056"/>
    </location>
</feature>
<dbReference type="PANTHER" id="PTHR10887">
    <property type="entry name" value="DNA2/NAM7 HELICASE FAMILY"/>
    <property type="match status" value="1"/>
</dbReference>
<evidence type="ECO:0000256" key="8">
    <source>
        <dbReference type="SAM" id="MobiDB-lite"/>
    </source>
</evidence>
<comment type="caution">
    <text evidence="13">The sequence shown here is derived from an EMBL/GenBank/DDBJ whole genome shotgun (WGS) entry which is preliminary data.</text>
</comment>
<dbReference type="InterPro" id="IPR047187">
    <property type="entry name" value="SF1_C_Upf1"/>
</dbReference>
<dbReference type="GO" id="GO:0005694">
    <property type="term" value="C:chromosome"/>
    <property type="evidence" value="ECO:0007669"/>
    <property type="project" value="UniProtKB-ARBA"/>
</dbReference>
<feature type="region of interest" description="Disordered" evidence="8">
    <location>
        <begin position="2247"/>
        <end position="2342"/>
    </location>
</feature>
<evidence type="ECO:0000313" key="13">
    <source>
        <dbReference type="EMBL" id="KAI6780045.1"/>
    </source>
</evidence>
<feature type="domain" description="DNA2/NAM7 helicase-like C-terminal" evidence="11">
    <location>
        <begin position="1591"/>
        <end position="1787"/>
    </location>
</feature>
<evidence type="ECO:0000259" key="10">
    <source>
        <dbReference type="Pfam" id="PF13086"/>
    </source>
</evidence>
<feature type="domain" description="Helicase SEN1 beta-barrel" evidence="12">
    <location>
        <begin position="1144"/>
        <end position="1243"/>
    </location>
</feature>
<dbReference type="GeneID" id="75833995"/>
<dbReference type="CDD" id="cd18808">
    <property type="entry name" value="SF1_C_Upf1"/>
    <property type="match status" value="1"/>
</dbReference>
<dbReference type="GO" id="GO:0006369">
    <property type="term" value="P:termination of RNA polymerase II transcription"/>
    <property type="evidence" value="ECO:0007669"/>
    <property type="project" value="TreeGrafter"/>
</dbReference>
<keyword evidence="5 13" id="KW-0347">Helicase</keyword>
<dbReference type="Gene3D" id="3.40.50.300">
    <property type="entry name" value="P-loop containing nucleotide triphosphate hydrolases"/>
    <property type="match status" value="2"/>
</dbReference>
<reference evidence="13" key="1">
    <citation type="journal article" date="2021" name="J Fungi (Basel)">
        <title>Genomic and Metabolomic Analyses of the Marine Fungus Emericellopsis cladophorae: Insights into Saltwater Adaptability Mechanisms and Its Biosynthetic Potential.</title>
        <authorList>
            <person name="Goncalves M.F.M."/>
            <person name="Hilario S."/>
            <person name="Van de Peer Y."/>
            <person name="Esteves A.C."/>
            <person name="Alves A."/>
        </authorList>
    </citation>
    <scope>NUCLEOTIDE SEQUENCE</scope>
    <source>
        <strain evidence="13">MUM 19.33</strain>
    </source>
</reference>
<dbReference type="InterPro" id="IPR041677">
    <property type="entry name" value="DNA2/NAM7_AAA_11"/>
</dbReference>
<dbReference type="RefSeq" id="XP_051360901.1">
    <property type="nucleotide sequence ID" value="XM_051507989.1"/>
</dbReference>
<feature type="region of interest" description="Disordered" evidence="8">
    <location>
        <begin position="951"/>
        <end position="1072"/>
    </location>
</feature>
<dbReference type="OrthoDB" id="6513042at2759"/>
<feature type="compositionally biased region" description="Basic residues" evidence="8">
    <location>
        <begin position="1057"/>
        <end position="1069"/>
    </location>
</feature>
<dbReference type="InterPro" id="IPR041679">
    <property type="entry name" value="DNA2/NAM7-like_C"/>
</dbReference>
<keyword evidence="3" id="KW-0547">Nucleotide-binding</keyword>
<dbReference type="InterPro" id="IPR045055">
    <property type="entry name" value="DNA2/NAM7-like"/>
</dbReference>
<evidence type="ECO:0000256" key="1">
    <source>
        <dbReference type="ARBA" id="ARBA00004123"/>
    </source>
</evidence>
<evidence type="ECO:0000259" key="9">
    <source>
        <dbReference type="Pfam" id="PF12726"/>
    </source>
</evidence>
<dbReference type="InterPro" id="IPR027417">
    <property type="entry name" value="P-loop_NTPase"/>
</dbReference>
<keyword evidence="14" id="KW-1185">Reference proteome</keyword>
<evidence type="ECO:0000313" key="14">
    <source>
        <dbReference type="Proteomes" id="UP001055219"/>
    </source>
</evidence>
<dbReference type="GO" id="GO:0004386">
    <property type="term" value="F:helicase activity"/>
    <property type="evidence" value="ECO:0007669"/>
    <property type="project" value="UniProtKB-KW"/>
</dbReference>
<feature type="domain" description="DNA2/NAM7 helicase helicase" evidence="10">
    <location>
        <begin position="1292"/>
        <end position="1584"/>
    </location>
</feature>
<feature type="compositionally biased region" description="Polar residues" evidence="8">
    <location>
        <begin position="1970"/>
        <end position="1981"/>
    </location>
</feature>
<reference evidence="13" key="2">
    <citation type="submission" date="2022-07" db="EMBL/GenBank/DDBJ databases">
        <authorList>
            <person name="Goncalves M.F.M."/>
            <person name="Hilario S."/>
            <person name="Van De Peer Y."/>
            <person name="Esteves A.C."/>
            <person name="Alves A."/>
        </authorList>
    </citation>
    <scope>NUCLEOTIDE SEQUENCE</scope>
    <source>
        <strain evidence="13">MUM 19.33</strain>
    </source>
</reference>
<keyword evidence="7" id="KW-0539">Nucleus</keyword>
<dbReference type="CDD" id="cd18042">
    <property type="entry name" value="DEXXQc_SETX"/>
    <property type="match status" value="1"/>
</dbReference>